<dbReference type="AlphaFoldDB" id="A0A0G4K5D7"/>
<sequence>MHQNIIGKNVRITKNVREHIANKMQNIKIHADRIIDANIICDYMHGEYTVQGTIAFGKKVFHDKEKEKDLYVAIDAMFQKIEREIRKSKERNIDRSQRAVVDKSVQAEDDDDAYSINSVGIYEKPLDELDAVLHFNSDKKPYMAYLPIKQGEDLFSIKIGKFPVFLFKGNDNKVLEIYNKDEEYWNIDEVSVTPDNHIDASKSENYLIKEYNVSEAVNYLTENTDKKFVVYISSITEQAEALYKESDNSFVLIRMFDI</sequence>
<gene>
    <name evidence="4" type="ORF">BRSU_0820</name>
</gene>
<dbReference type="InterPro" id="IPR050574">
    <property type="entry name" value="HPF/YfiA_ribosome-assoc"/>
</dbReference>
<evidence type="ECO:0000313" key="4">
    <source>
        <dbReference type="EMBL" id="CRF32474.1"/>
    </source>
</evidence>
<accession>A0A0G4K5D7</accession>
<dbReference type="InterPro" id="IPR036567">
    <property type="entry name" value="RHF-like"/>
</dbReference>
<reference evidence="5" key="1">
    <citation type="submission" date="2015-04" db="EMBL/GenBank/DDBJ databases">
        <authorList>
            <person name="Mushtaq Mamoona"/>
        </authorList>
    </citation>
    <scope>NUCLEOTIDE SEQUENCE [LARGE SCALE GENOMIC DNA]</scope>
    <source>
        <strain evidence="5">AN4859/03</strain>
    </source>
</reference>
<dbReference type="GO" id="GO:0043024">
    <property type="term" value="F:ribosomal small subunit binding"/>
    <property type="evidence" value="ECO:0007669"/>
    <property type="project" value="TreeGrafter"/>
</dbReference>
<dbReference type="OrthoDB" id="9794975at2"/>
<evidence type="ECO:0000256" key="2">
    <source>
        <dbReference type="ARBA" id="ARBA00038695"/>
    </source>
</evidence>
<dbReference type="PANTHER" id="PTHR33231:SF1">
    <property type="entry name" value="30S RIBOSOMAL PROTEIN"/>
    <property type="match status" value="1"/>
</dbReference>
<comment type="subunit">
    <text evidence="2">Associates exclusively with 100S ribosomes, which are dimers of 70S ribosomes.</text>
</comment>
<dbReference type="InterPro" id="IPR003489">
    <property type="entry name" value="RHF/RaiA"/>
</dbReference>
<keyword evidence="5" id="KW-1185">Reference proteome</keyword>
<dbReference type="GO" id="GO:0022627">
    <property type="term" value="C:cytosolic small ribosomal subunit"/>
    <property type="evidence" value="ECO:0007669"/>
    <property type="project" value="TreeGrafter"/>
</dbReference>
<dbReference type="Gene3D" id="3.30.160.100">
    <property type="entry name" value="Ribosome hibernation promotion factor-like"/>
    <property type="match status" value="1"/>
</dbReference>
<keyword evidence="1" id="KW-0810">Translation regulation</keyword>
<dbReference type="PANTHER" id="PTHR33231">
    <property type="entry name" value="30S RIBOSOMAL PROTEIN"/>
    <property type="match status" value="1"/>
</dbReference>
<dbReference type="Pfam" id="PF02482">
    <property type="entry name" value="Ribosomal_S30AE"/>
    <property type="match status" value="1"/>
</dbReference>
<dbReference type="RefSeq" id="WP_048593929.1">
    <property type="nucleotide sequence ID" value="NZ_CVLB01000001.1"/>
</dbReference>
<evidence type="ECO:0000313" key="5">
    <source>
        <dbReference type="Proteomes" id="UP000043763"/>
    </source>
</evidence>
<protein>
    <recommendedName>
        <fullName evidence="3">Ribosome hibernation promoting factor</fullName>
    </recommendedName>
</protein>
<dbReference type="GO" id="GO:0045900">
    <property type="term" value="P:negative regulation of translational elongation"/>
    <property type="evidence" value="ECO:0007669"/>
    <property type="project" value="TreeGrafter"/>
</dbReference>
<evidence type="ECO:0000256" key="3">
    <source>
        <dbReference type="ARBA" id="ARBA00041148"/>
    </source>
</evidence>
<dbReference type="Proteomes" id="UP000043763">
    <property type="component" value="Unassembled WGS sequence"/>
</dbReference>
<dbReference type="SUPFAM" id="SSF69754">
    <property type="entry name" value="Ribosome binding protein Y (YfiA homologue)"/>
    <property type="match status" value="1"/>
</dbReference>
<dbReference type="CDD" id="cd00552">
    <property type="entry name" value="RaiA"/>
    <property type="match status" value="1"/>
</dbReference>
<evidence type="ECO:0000256" key="1">
    <source>
        <dbReference type="ARBA" id="ARBA00022845"/>
    </source>
</evidence>
<proteinExistence type="predicted"/>
<organism evidence="4 5">
    <name type="scientific">Brachyspira suanatina</name>
    <dbReference type="NCBI Taxonomy" id="381802"/>
    <lineage>
        <taxon>Bacteria</taxon>
        <taxon>Pseudomonadati</taxon>
        <taxon>Spirochaetota</taxon>
        <taxon>Spirochaetia</taxon>
        <taxon>Brachyspirales</taxon>
        <taxon>Brachyspiraceae</taxon>
        <taxon>Brachyspira</taxon>
    </lineage>
</organism>
<dbReference type="NCBIfam" id="TIGR00741">
    <property type="entry name" value="yfiA"/>
    <property type="match status" value="1"/>
</dbReference>
<name>A0A0G4K5D7_9SPIR</name>
<dbReference type="EMBL" id="CVLB01000001">
    <property type="protein sequence ID" value="CRF32474.1"/>
    <property type="molecule type" value="Genomic_DNA"/>
</dbReference>